<name>R6R6J2_9FIRM</name>
<sequence length="356" mass="40763">MIISENNKPTIEDFRNLMQNTDKFLNDEASKNQDYFSQRTGTQLETDVFEALQKCAINTPFENTISLISGASFPDIVANKFYGIEVKSTIKNHWKSIGSSILESTRIPNVERIFLMFGKLGKPVTFKSRPYEECLSGISVTHYPRYQIDMELNAGETIFDKIGISYDELRRMDNPVIPVSRYYKSKLKSGESLWWAGDNEFEEASAPPIIRLWTTLTAEQKNYYTVQGYALFPEILSSSATKYQRYALWLAVHCSIVNTNIRDQFSAGGKIDIQTAQGIFRQMPAAFGRIKKNSKLIEETINNASESTLIENWKAKAISNNRIEQWCRCISRYTENQIKIYKMLCGIFDIMPIALS</sequence>
<evidence type="ECO:0008006" key="3">
    <source>
        <dbReference type="Google" id="ProtNLM"/>
    </source>
</evidence>
<dbReference type="AlphaFoldDB" id="R6R6J2"/>
<evidence type="ECO:0000313" key="2">
    <source>
        <dbReference type="Proteomes" id="UP000018142"/>
    </source>
</evidence>
<accession>R6R6J2</accession>
<evidence type="ECO:0000313" key="1">
    <source>
        <dbReference type="EMBL" id="CDC43520.1"/>
    </source>
</evidence>
<comment type="caution">
    <text evidence="1">The sequence shown here is derived from an EMBL/GenBank/DDBJ whole genome shotgun (WGS) entry which is preliminary data.</text>
</comment>
<proteinExistence type="predicted"/>
<dbReference type="EMBL" id="CBFJ010000016">
    <property type="protein sequence ID" value="CDC43520.1"/>
    <property type="molecule type" value="Genomic_DNA"/>
</dbReference>
<dbReference type="Proteomes" id="UP000018142">
    <property type="component" value="Unassembled WGS sequence"/>
</dbReference>
<organism evidence="1 2">
    <name type="scientific">[Eubacterium] siraeum CAG:80</name>
    <dbReference type="NCBI Taxonomy" id="1263080"/>
    <lineage>
        <taxon>Bacteria</taxon>
        <taxon>Bacillati</taxon>
        <taxon>Bacillota</taxon>
        <taxon>Clostridia</taxon>
        <taxon>Eubacteriales</taxon>
        <taxon>Oscillospiraceae</taxon>
        <taxon>Oscillospiraceae incertae sedis</taxon>
    </lineage>
</organism>
<protein>
    <recommendedName>
        <fullName evidence="3">Restriction endonuclease</fullName>
    </recommendedName>
</protein>
<gene>
    <name evidence="1" type="ORF">BN788_01206</name>
</gene>
<reference evidence="1" key="1">
    <citation type="submission" date="2012-11" db="EMBL/GenBank/DDBJ databases">
        <title>Dependencies among metagenomic species, viruses, plasmids and units of genetic variation.</title>
        <authorList>
            <person name="Nielsen H.B."/>
            <person name="Almeida M."/>
            <person name="Juncker A.S."/>
            <person name="Rasmussen S."/>
            <person name="Li J."/>
            <person name="Sunagawa S."/>
            <person name="Plichta D."/>
            <person name="Gautier L."/>
            <person name="Le Chatelier E."/>
            <person name="Peletier E."/>
            <person name="Bonde I."/>
            <person name="Nielsen T."/>
            <person name="Manichanh C."/>
            <person name="Arumugam M."/>
            <person name="Batto J."/>
            <person name="Santos M.B.Q.D."/>
            <person name="Blom N."/>
            <person name="Borruel N."/>
            <person name="Burgdorf K.S."/>
            <person name="Boumezbeur F."/>
            <person name="Casellas F."/>
            <person name="Dore J."/>
            <person name="Guarner F."/>
            <person name="Hansen T."/>
            <person name="Hildebrand F."/>
            <person name="Kaas R.S."/>
            <person name="Kennedy S."/>
            <person name="Kristiansen K."/>
            <person name="Kultima J.R."/>
            <person name="Leonard P."/>
            <person name="Levenez F."/>
            <person name="Lund O."/>
            <person name="Moumen B."/>
            <person name="Le Paslier D."/>
            <person name="Pons N."/>
            <person name="Pedersen O."/>
            <person name="Prifti E."/>
            <person name="Qin J."/>
            <person name="Raes J."/>
            <person name="Tap J."/>
            <person name="Tims S."/>
            <person name="Ussery D.W."/>
            <person name="Yamada T."/>
            <person name="MetaHit consortium"/>
            <person name="Renault P."/>
            <person name="Sicheritz-Ponten T."/>
            <person name="Bork P."/>
            <person name="Wang J."/>
            <person name="Brunak S."/>
            <person name="Ehrlich S.D."/>
        </authorList>
    </citation>
    <scope>NUCLEOTIDE SEQUENCE [LARGE SCALE GENOMIC DNA]</scope>
</reference>